<accession>A0A6L5QZ28</accession>
<sequence length="294" mass="32032">MTTIVVAYNSSSVLPGLLASLEAASTDDVDVDVVVVDNDSRDRDASRRAAESGGARFLALDRNLGYGGGVNAGAGTIADGDGYLLVCNADLRFAPGSIDDLVRFAEAHPEAGAFGPAILNEDGTVYPSARRSPTLREGVGHALLGGIAPRNPWSRRYREESVRTDGPRPAGWLSGACLLIRTDLFRRLGGFDESYFMYFEDVDLGDRVRASGQSNMYVPGARVTHLGAHSTSEVSTRMLAVHHDSAYRYLSRRYPAWWQAPVRWLLRAGLWIRLRWVTRRARPLATGAGRTAHS</sequence>
<name>A0A6L5QZ28_9MICO</name>
<dbReference type="CDD" id="cd04186">
    <property type="entry name" value="GT_2_like_c"/>
    <property type="match status" value="1"/>
</dbReference>
<dbReference type="AlphaFoldDB" id="A0A6L5QZ28"/>
<gene>
    <name evidence="2" type="ORF">GJR97_04100</name>
</gene>
<dbReference type="InterPro" id="IPR001173">
    <property type="entry name" value="Glyco_trans_2-like"/>
</dbReference>
<dbReference type="EMBL" id="WKJD01000006">
    <property type="protein sequence ID" value="MRX42905.1"/>
    <property type="molecule type" value="Genomic_DNA"/>
</dbReference>
<dbReference type="Gene3D" id="3.90.550.10">
    <property type="entry name" value="Spore Coat Polysaccharide Biosynthesis Protein SpsA, Chain A"/>
    <property type="match status" value="1"/>
</dbReference>
<dbReference type="InterPro" id="IPR029044">
    <property type="entry name" value="Nucleotide-diphossugar_trans"/>
</dbReference>
<evidence type="ECO:0000313" key="2">
    <source>
        <dbReference type="EMBL" id="MRX42905.1"/>
    </source>
</evidence>
<protein>
    <submittedName>
        <fullName evidence="2">Glycosyltransferase</fullName>
    </submittedName>
</protein>
<dbReference type="SUPFAM" id="SSF53448">
    <property type="entry name" value="Nucleotide-diphospho-sugar transferases"/>
    <property type="match status" value="1"/>
</dbReference>
<evidence type="ECO:0000259" key="1">
    <source>
        <dbReference type="Pfam" id="PF00535"/>
    </source>
</evidence>
<dbReference type="PANTHER" id="PTHR43179">
    <property type="entry name" value="RHAMNOSYLTRANSFERASE WBBL"/>
    <property type="match status" value="1"/>
</dbReference>
<dbReference type="GO" id="GO:0016740">
    <property type="term" value="F:transferase activity"/>
    <property type="evidence" value="ECO:0007669"/>
    <property type="project" value="UniProtKB-KW"/>
</dbReference>
<proteinExistence type="predicted"/>
<organism evidence="2 3">
    <name type="scientific">Agromyces kandeliae</name>
    <dbReference type="NCBI Taxonomy" id="2666141"/>
    <lineage>
        <taxon>Bacteria</taxon>
        <taxon>Bacillati</taxon>
        <taxon>Actinomycetota</taxon>
        <taxon>Actinomycetes</taxon>
        <taxon>Micrococcales</taxon>
        <taxon>Microbacteriaceae</taxon>
        <taxon>Agromyces</taxon>
    </lineage>
</organism>
<dbReference type="Pfam" id="PF00535">
    <property type="entry name" value="Glycos_transf_2"/>
    <property type="match status" value="1"/>
</dbReference>
<evidence type="ECO:0000313" key="3">
    <source>
        <dbReference type="Proteomes" id="UP000476511"/>
    </source>
</evidence>
<keyword evidence="2" id="KW-0808">Transferase</keyword>
<comment type="caution">
    <text evidence="2">The sequence shown here is derived from an EMBL/GenBank/DDBJ whole genome shotgun (WGS) entry which is preliminary data.</text>
</comment>
<dbReference type="Proteomes" id="UP000476511">
    <property type="component" value="Unassembled WGS sequence"/>
</dbReference>
<feature type="domain" description="Glycosyltransferase 2-like" evidence="1">
    <location>
        <begin position="3"/>
        <end position="184"/>
    </location>
</feature>
<keyword evidence="3" id="KW-1185">Reference proteome</keyword>
<dbReference type="PANTHER" id="PTHR43179:SF7">
    <property type="entry name" value="RHAMNOSYLTRANSFERASE WBBL"/>
    <property type="match status" value="1"/>
</dbReference>
<reference evidence="2 3" key="1">
    <citation type="submission" date="2019-11" db="EMBL/GenBank/DDBJ databases">
        <title>Agromyces kandeliae sp. nov., isolated from mangrove soil.</title>
        <authorList>
            <person name="Wang R."/>
        </authorList>
    </citation>
    <scope>NUCLEOTIDE SEQUENCE [LARGE SCALE GENOMIC DNA]</scope>
    <source>
        <strain evidence="2 3">Q22</strain>
    </source>
</reference>